<comment type="similarity">
    <text evidence="2 7">Belongs to the concentrative nucleoside transporter (CNT) (TC 2.A.41) family.</text>
</comment>
<accession>A0ABS8WG50</accession>
<dbReference type="InterPro" id="IPR011642">
    <property type="entry name" value="Gate_dom"/>
</dbReference>
<evidence type="ECO:0000256" key="5">
    <source>
        <dbReference type="ARBA" id="ARBA00022989"/>
    </source>
</evidence>
<feature type="transmembrane region" description="Helical" evidence="7">
    <location>
        <begin position="293"/>
        <end position="316"/>
    </location>
</feature>
<dbReference type="Pfam" id="PF07670">
    <property type="entry name" value="Gate"/>
    <property type="match status" value="1"/>
</dbReference>
<evidence type="ECO:0000256" key="6">
    <source>
        <dbReference type="ARBA" id="ARBA00023136"/>
    </source>
</evidence>
<name>A0ABS8WG50_9GAMM</name>
<keyword evidence="6 7" id="KW-0472">Membrane</keyword>
<comment type="caution">
    <text evidence="7">Lacks conserved residue(s) required for the propagation of feature annotation.</text>
</comment>
<feature type="transmembrane region" description="Helical" evidence="7">
    <location>
        <begin position="352"/>
        <end position="376"/>
    </location>
</feature>
<dbReference type="Pfam" id="PF01773">
    <property type="entry name" value="Nucleos_tra2_N"/>
    <property type="match status" value="1"/>
</dbReference>
<feature type="domain" description="Concentrative nucleoside transporter C-terminal" evidence="9">
    <location>
        <begin position="201"/>
        <end position="408"/>
    </location>
</feature>
<dbReference type="InterPro" id="IPR002668">
    <property type="entry name" value="CNT_N_dom"/>
</dbReference>
<keyword evidence="4 7" id="KW-0812">Transmembrane</keyword>
<feature type="transmembrane region" description="Helical" evidence="7">
    <location>
        <begin position="388"/>
        <end position="412"/>
    </location>
</feature>
<evidence type="ECO:0000313" key="11">
    <source>
        <dbReference type="EMBL" id="MCE2596330.1"/>
    </source>
</evidence>
<organism evidence="11 12">
    <name type="scientific">Motilimonas cestriensis</name>
    <dbReference type="NCBI Taxonomy" id="2742685"/>
    <lineage>
        <taxon>Bacteria</taxon>
        <taxon>Pseudomonadati</taxon>
        <taxon>Pseudomonadota</taxon>
        <taxon>Gammaproteobacteria</taxon>
        <taxon>Alteromonadales</taxon>
        <taxon>Alteromonadales genera incertae sedis</taxon>
        <taxon>Motilimonas</taxon>
    </lineage>
</organism>
<evidence type="ECO:0000259" key="10">
    <source>
        <dbReference type="Pfam" id="PF07670"/>
    </source>
</evidence>
<evidence type="ECO:0000259" key="9">
    <source>
        <dbReference type="Pfam" id="PF07662"/>
    </source>
</evidence>
<feature type="transmembrane region" description="Helical" evidence="7">
    <location>
        <begin position="173"/>
        <end position="193"/>
    </location>
</feature>
<keyword evidence="7" id="KW-0813">Transport</keyword>
<evidence type="ECO:0000259" key="8">
    <source>
        <dbReference type="Pfam" id="PF01773"/>
    </source>
</evidence>
<keyword evidence="3" id="KW-1003">Cell membrane</keyword>
<dbReference type="PANTHER" id="PTHR10590">
    <property type="entry name" value="SODIUM/NUCLEOSIDE COTRANSPORTER"/>
    <property type="match status" value="1"/>
</dbReference>
<dbReference type="EMBL" id="JAIMJA010000018">
    <property type="protein sequence ID" value="MCE2596330.1"/>
    <property type="molecule type" value="Genomic_DNA"/>
</dbReference>
<feature type="transmembrane region" description="Helical" evidence="7">
    <location>
        <begin position="259"/>
        <end position="281"/>
    </location>
</feature>
<evidence type="ECO:0000256" key="1">
    <source>
        <dbReference type="ARBA" id="ARBA00004651"/>
    </source>
</evidence>
<proteinExistence type="inferred from homology"/>
<evidence type="ECO:0000313" key="12">
    <source>
        <dbReference type="Proteomes" id="UP001201273"/>
    </source>
</evidence>
<keyword evidence="12" id="KW-1185">Reference proteome</keyword>
<keyword evidence="5 7" id="KW-1133">Transmembrane helix</keyword>
<comment type="caution">
    <text evidence="11">The sequence shown here is derived from an EMBL/GenBank/DDBJ whole genome shotgun (WGS) entry which is preliminary data.</text>
</comment>
<dbReference type="InterPro" id="IPR011657">
    <property type="entry name" value="CNT_C_dom"/>
</dbReference>
<dbReference type="Pfam" id="PF07662">
    <property type="entry name" value="Nucleos_tra2_C"/>
    <property type="match status" value="1"/>
</dbReference>
<comment type="subcellular location">
    <subcellularLocation>
        <location evidence="1">Cell membrane</location>
        <topology evidence="1">Multi-pass membrane protein</topology>
    </subcellularLocation>
</comment>
<dbReference type="RefSeq" id="WP_233053974.1">
    <property type="nucleotide sequence ID" value="NZ_JAIMJA010000018.1"/>
</dbReference>
<gene>
    <name evidence="11" type="ORF">K6Y31_16130</name>
</gene>
<evidence type="ECO:0000256" key="7">
    <source>
        <dbReference type="RuleBase" id="RU362018"/>
    </source>
</evidence>
<dbReference type="NCBIfam" id="TIGR00804">
    <property type="entry name" value="nupC"/>
    <property type="match status" value="1"/>
</dbReference>
<dbReference type="Proteomes" id="UP001201273">
    <property type="component" value="Unassembled WGS sequence"/>
</dbReference>
<feature type="transmembrane region" description="Helical" evidence="7">
    <location>
        <begin position="95"/>
        <end position="118"/>
    </location>
</feature>
<protein>
    <recommendedName>
        <fullName evidence="7">Nucleoside permease</fullName>
    </recommendedName>
</protein>
<reference evidence="11 12" key="1">
    <citation type="journal article" date="2022" name="Environ. Microbiol. Rep.">
        <title>Eco-phylogenetic analyses reveal divergent evolution of vitamin B12 metabolism in the marine bacterial family 'Psychromonadaceae'.</title>
        <authorList>
            <person name="Jin X."/>
            <person name="Yang Y."/>
            <person name="Cao H."/>
            <person name="Gao B."/>
            <person name="Zhao Z."/>
        </authorList>
    </citation>
    <scope>NUCLEOTIDE SEQUENCE [LARGE SCALE GENOMIC DNA]</scope>
    <source>
        <strain evidence="11 12">MKS20</strain>
    </source>
</reference>
<dbReference type="InterPro" id="IPR018270">
    <property type="entry name" value="C_nuclsd_transpt_met_bac"/>
</dbReference>
<feature type="domain" description="Nucleoside transporter/FeoB GTPase Gate" evidence="10">
    <location>
        <begin position="98"/>
        <end position="195"/>
    </location>
</feature>
<evidence type="ECO:0000256" key="2">
    <source>
        <dbReference type="ARBA" id="ARBA00009033"/>
    </source>
</evidence>
<sequence>MAALMSLIGIGALLLIAYLLSDNKKAINFRTILGAFAIQAGLGAFVLYVPFGKDVLESISGGVQAVIDSAQAGINFLFGGLVSNKMFEVFGGGGFVFAFRVLPIIIFFSSLIAVLYYLGVMQWIIKLIGGGLHKVLRISRPEAMSATANIFVGQTEAPLVVRPFIPKMTQSELFAIMVGGLASVAGSVLAGYAGLGVELKYLIAASFMAAPGGLLMAKMMKPETQQVIDNMDDAMAEQEDKPANVIDAAASGASSGLQLALNVGAMLLAFIGLIALMNSFVGYVGGVFGHDNFTIQLILGYVFAPVAWLIGVPWAEAVTAGSFIGQKLVLNEFVAYIDFVGVRDTLSMNTQVIVTFALCGFANLSSVAILLGGLGTMAPTRRHDIAKLGVKAIVAASLANLMSAALAGLFFAL</sequence>
<dbReference type="InterPro" id="IPR008276">
    <property type="entry name" value="C_nuclsd_transpt"/>
</dbReference>
<dbReference type="PANTHER" id="PTHR10590:SF4">
    <property type="entry name" value="SOLUTE CARRIER FAMILY 28 MEMBER 3"/>
    <property type="match status" value="1"/>
</dbReference>
<feature type="transmembrane region" description="Helical" evidence="7">
    <location>
        <begin position="31"/>
        <end position="51"/>
    </location>
</feature>
<evidence type="ECO:0000256" key="3">
    <source>
        <dbReference type="ARBA" id="ARBA00022475"/>
    </source>
</evidence>
<evidence type="ECO:0000256" key="4">
    <source>
        <dbReference type="ARBA" id="ARBA00022692"/>
    </source>
</evidence>
<feature type="domain" description="Concentrative nucleoside transporter N-terminal" evidence="8">
    <location>
        <begin position="8"/>
        <end position="81"/>
    </location>
</feature>